<dbReference type="EMBL" id="CAFBPS010000097">
    <property type="protein sequence ID" value="CAB5033085.1"/>
    <property type="molecule type" value="Genomic_DNA"/>
</dbReference>
<accession>A0A6J6Y921</accession>
<dbReference type="Pfam" id="PF09996">
    <property type="entry name" value="DUF2237"/>
    <property type="match status" value="1"/>
</dbReference>
<protein>
    <submittedName>
        <fullName evidence="3">Unannotated protein</fullName>
    </submittedName>
</protein>
<evidence type="ECO:0000313" key="4">
    <source>
        <dbReference type="EMBL" id="CAB4878400.1"/>
    </source>
</evidence>
<gene>
    <name evidence="1" type="ORF">UFOPK2658_01537</name>
    <name evidence="2" type="ORF">UFOPK2880_01920</name>
    <name evidence="3" type="ORF">UFOPK3004_00913</name>
    <name evidence="4" type="ORF">UFOPK3304_01414</name>
    <name evidence="5" type="ORF">UFOPK3494_01237</name>
    <name evidence="6" type="ORF">UFOPK4134_01210</name>
</gene>
<dbReference type="EMBL" id="CAEZZP010000203">
    <property type="protein sequence ID" value="CAB4789259.1"/>
    <property type="molecule type" value="Genomic_DNA"/>
</dbReference>
<evidence type="ECO:0000313" key="2">
    <source>
        <dbReference type="EMBL" id="CAB4789259.1"/>
    </source>
</evidence>
<dbReference type="InterPro" id="IPR018714">
    <property type="entry name" value="DUF2237"/>
</dbReference>
<dbReference type="EMBL" id="CAFAAL010000071">
    <property type="protein sequence ID" value="CAB4805519.1"/>
    <property type="molecule type" value="Genomic_DNA"/>
</dbReference>
<evidence type="ECO:0000313" key="3">
    <source>
        <dbReference type="EMBL" id="CAB4805519.1"/>
    </source>
</evidence>
<dbReference type="EMBL" id="CAEZYH010000087">
    <property type="protein sequence ID" value="CAB4728476.1"/>
    <property type="molecule type" value="Genomic_DNA"/>
</dbReference>
<name>A0A6J6Y921_9ZZZZ</name>
<dbReference type="EMBL" id="CAFBLJ010000087">
    <property type="protein sequence ID" value="CAB4878400.1"/>
    <property type="molecule type" value="Genomic_DNA"/>
</dbReference>
<reference evidence="3" key="1">
    <citation type="submission" date="2020-05" db="EMBL/GenBank/DDBJ databases">
        <authorList>
            <person name="Chiriac C."/>
            <person name="Salcher M."/>
            <person name="Ghai R."/>
            <person name="Kavagutti S V."/>
        </authorList>
    </citation>
    <scope>NUCLEOTIDE SEQUENCE</scope>
</reference>
<evidence type="ECO:0000313" key="1">
    <source>
        <dbReference type="EMBL" id="CAB4728476.1"/>
    </source>
</evidence>
<proteinExistence type="predicted"/>
<evidence type="ECO:0000313" key="5">
    <source>
        <dbReference type="EMBL" id="CAB4906436.1"/>
    </source>
</evidence>
<dbReference type="PANTHER" id="PTHR37466">
    <property type="entry name" value="SLR1628 PROTEIN"/>
    <property type="match status" value="1"/>
</dbReference>
<dbReference type="AlphaFoldDB" id="A0A6J6Y921"/>
<dbReference type="EMBL" id="CAFBMF010000088">
    <property type="protein sequence ID" value="CAB4906436.1"/>
    <property type="molecule type" value="Genomic_DNA"/>
</dbReference>
<evidence type="ECO:0000313" key="6">
    <source>
        <dbReference type="EMBL" id="CAB5033085.1"/>
    </source>
</evidence>
<organism evidence="3">
    <name type="scientific">freshwater metagenome</name>
    <dbReference type="NCBI Taxonomy" id="449393"/>
    <lineage>
        <taxon>unclassified sequences</taxon>
        <taxon>metagenomes</taxon>
        <taxon>ecological metagenomes</taxon>
    </lineage>
</organism>
<dbReference type="PANTHER" id="PTHR37466:SF1">
    <property type="entry name" value="SLR1628 PROTEIN"/>
    <property type="match status" value="1"/>
</dbReference>
<dbReference type="Gene3D" id="3.30.56.110">
    <property type="entry name" value="Protein of unknown function DUF2237"/>
    <property type="match status" value="1"/>
</dbReference>
<sequence length="136" mass="14654">MGSISHEPTSTGSVARMSQRNVLGGELASCSFDPMTGYYRTGCCESRGDDPGVHVVCVRVTEDFLTFSQGQGNDLSTPMPQYGFAGLKDGDQWCLCASRWQEAFEAGVAPKVVLEATHMLALEFCNLADLRSHAIA</sequence>